<dbReference type="EMBL" id="JALJZS010000006">
    <property type="protein sequence ID" value="MCP2001442.1"/>
    <property type="molecule type" value="Genomic_DNA"/>
</dbReference>
<evidence type="ECO:0000313" key="1">
    <source>
        <dbReference type="EMBL" id="MCP2001442.1"/>
    </source>
</evidence>
<dbReference type="Proteomes" id="UP001205486">
    <property type="component" value="Unassembled WGS sequence"/>
</dbReference>
<comment type="caution">
    <text evidence="1">The sequence shown here is derived from an EMBL/GenBank/DDBJ whole genome shotgun (WGS) entry which is preliminary data.</text>
</comment>
<protein>
    <submittedName>
        <fullName evidence="1">Uncharacterized protein</fullName>
    </submittedName>
</protein>
<name>A0ACC6APG4_NITWI</name>
<sequence>MTAPDVSVAGGARLTKERGQEIACILLARLRRRHAHRSANLWLVRRTHTSRIGRMWKEENKKGAEPCCRMPDRRVKGGFARCAALDPPDRRGGREGGV</sequence>
<keyword evidence="2" id="KW-1185">Reference proteome</keyword>
<reference evidence="1" key="1">
    <citation type="submission" date="2022-03" db="EMBL/GenBank/DDBJ databases">
        <title>Interactions between chemoautotrophic and heterotrophic bacteria.</title>
        <authorList>
            <person name="Santoro A."/>
        </authorList>
    </citation>
    <scope>NUCLEOTIDE SEQUENCE</scope>
    <source>
        <strain evidence="1">Nb-106</strain>
    </source>
</reference>
<proteinExistence type="predicted"/>
<gene>
    <name evidence="1" type="ORF">J2S34_003928</name>
</gene>
<evidence type="ECO:0000313" key="2">
    <source>
        <dbReference type="Proteomes" id="UP001205486"/>
    </source>
</evidence>
<organism evidence="1 2">
    <name type="scientific">Nitrobacter winogradskyi</name>
    <name type="common">Nitrobacter agilis</name>
    <dbReference type="NCBI Taxonomy" id="913"/>
    <lineage>
        <taxon>Bacteria</taxon>
        <taxon>Pseudomonadati</taxon>
        <taxon>Pseudomonadota</taxon>
        <taxon>Alphaproteobacteria</taxon>
        <taxon>Hyphomicrobiales</taxon>
        <taxon>Nitrobacteraceae</taxon>
        <taxon>Nitrobacter</taxon>
    </lineage>
</organism>
<accession>A0ACC6APG4</accession>